<dbReference type="PROSITE" id="PS50280">
    <property type="entry name" value="SET"/>
    <property type="match status" value="1"/>
</dbReference>
<name>A0A6A6DC64_9PEZI</name>
<keyword evidence="3" id="KW-1185">Reference proteome</keyword>
<gene>
    <name evidence="2" type="ORF">K469DRAFT_611379</name>
</gene>
<sequence length="330" mass="37128">AETEYYKVLPIPGKGYGCIALKSIKRGTRILADSPLLILEKAHYFHADIQAEFDKLSPADKKLYFTLHSAHNQDPSSWPRKIADSVTDRESKRIEEQHNARVGKEPTLISIFQTNCMEKDGGAAVFPNAARFNHSCNPNACFTWNSAIGKETIHTMKDIKADEEITLGYCDTTHDKATRRWELKHYGFFCDCLACTGDESDPDSFAAKSAARRFRLMELEQEMEPLRGVFLELGAKKEGFVNQLLELAKLLIEEGDYTARLAATYLDIALICEVKGDLAFAKVAAQKALQVCIDSQGRDFLDVPKYESVVKRIKEKMDMEGEMNGSIEKK</sequence>
<dbReference type="SUPFAM" id="SSF82199">
    <property type="entry name" value="SET domain"/>
    <property type="match status" value="1"/>
</dbReference>
<dbReference type="PANTHER" id="PTHR47332:SF2">
    <property type="entry name" value="SET-6"/>
    <property type="match status" value="1"/>
</dbReference>
<dbReference type="CDD" id="cd20071">
    <property type="entry name" value="SET_SMYD"/>
    <property type="match status" value="1"/>
</dbReference>
<protein>
    <submittedName>
        <fullName evidence="2">SET domain-containing protein</fullName>
    </submittedName>
</protein>
<dbReference type="OrthoDB" id="265717at2759"/>
<dbReference type="PANTHER" id="PTHR47332">
    <property type="entry name" value="SET DOMAIN-CONTAINING PROTEIN 5"/>
    <property type="match status" value="1"/>
</dbReference>
<dbReference type="InterPro" id="IPR053185">
    <property type="entry name" value="SET_domain_protein"/>
</dbReference>
<reference evidence="2" key="1">
    <citation type="journal article" date="2020" name="Stud. Mycol.">
        <title>101 Dothideomycetes genomes: a test case for predicting lifestyles and emergence of pathogens.</title>
        <authorList>
            <person name="Haridas S."/>
            <person name="Albert R."/>
            <person name="Binder M."/>
            <person name="Bloem J."/>
            <person name="Labutti K."/>
            <person name="Salamov A."/>
            <person name="Andreopoulos B."/>
            <person name="Baker S."/>
            <person name="Barry K."/>
            <person name="Bills G."/>
            <person name="Bluhm B."/>
            <person name="Cannon C."/>
            <person name="Castanera R."/>
            <person name="Culley D."/>
            <person name="Daum C."/>
            <person name="Ezra D."/>
            <person name="Gonzalez J."/>
            <person name="Henrissat B."/>
            <person name="Kuo A."/>
            <person name="Liang C."/>
            <person name="Lipzen A."/>
            <person name="Lutzoni F."/>
            <person name="Magnuson J."/>
            <person name="Mondo S."/>
            <person name="Nolan M."/>
            <person name="Ohm R."/>
            <person name="Pangilinan J."/>
            <person name="Park H.-J."/>
            <person name="Ramirez L."/>
            <person name="Alfaro M."/>
            <person name="Sun H."/>
            <person name="Tritt A."/>
            <person name="Yoshinaga Y."/>
            <person name="Zwiers L.-H."/>
            <person name="Turgeon B."/>
            <person name="Goodwin S."/>
            <person name="Spatafora J."/>
            <person name="Crous P."/>
            <person name="Grigoriev I."/>
        </authorList>
    </citation>
    <scope>NUCLEOTIDE SEQUENCE</scope>
    <source>
        <strain evidence="2">CBS 207.26</strain>
    </source>
</reference>
<dbReference type="Gene3D" id="2.170.270.10">
    <property type="entry name" value="SET domain"/>
    <property type="match status" value="1"/>
</dbReference>
<dbReference type="Proteomes" id="UP000800200">
    <property type="component" value="Unassembled WGS sequence"/>
</dbReference>
<dbReference type="SMART" id="SM00317">
    <property type="entry name" value="SET"/>
    <property type="match status" value="1"/>
</dbReference>
<feature type="non-terminal residue" evidence="2">
    <location>
        <position position="1"/>
    </location>
</feature>
<dbReference type="InterPro" id="IPR001214">
    <property type="entry name" value="SET_dom"/>
</dbReference>
<dbReference type="Pfam" id="PF00856">
    <property type="entry name" value="SET"/>
    <property type="match status" value="1"/>
</dbReference>
<dbReference type="AlphaFoldDB" id="A0A6A6DC64"/>
<feature type="domain" description="SET" evidence="1">
    <location>
        <begin position="1"/>
        <end position="170"/>
    </location>
</feature>
<evidence type="ECO:0000259" key="1">
    <source>
        <dbReference type="PROSITE" id="PS50280"/>
    </source>
</evidence>
<accession>A0A6A6DC64</accession>
<organism evidence="2 3">
    <name type="scientific">Zopfia rhizophila CBS 207.26</name>
    <dbReference type="NCBI Taxonomy" id="1314779"/>
    <lineage>
        <taxon>Eukaryota</taxon>
        <taxon>Fungi</taxon>
        <taxon>Dikarya</taxon>
        <taxon>Ascomycota</taxon>
        <taxon>Pezizomycotina</taxon>
        <taxon>Dothideomycetes</taxon>
        <taxon>Dothideomycetes incertae sedis</taxon>
        <taxon>Zopfiaceae</taxon>
        <taxon>Zopfia</taxon>
    </lineage>
</organism>
<evidence type="ECO:0000313" key="2">
    <source>
        <dbReference type="EMBL" id="KAF2175236.1"/>
    </source>
</evidence>
<evidence type="ECO:0000313" key="3">
    <source>
        <dbReference type="Proteomes" id="UP000800200"/>
    </source>
</evidence>
<proteinExistence type="predicted"/>
<dbReference type="EMBL" id="ML994739">
    <property type="protein sequence ID" value="KAF2175236.1"/>
    <property type="molecule type" value="Genomic_DNA"/>
</dbReference>
<dbReference type="InterPro" id="IPR046341">
    <property type="entry name" value="SET_dom_sf"/>
</dbReference>